<dbReference type="Proteomes" id="UP000756921">
    <property type="component" value="Unassembled WGS sequence"/>
</dbReference>
<sequence length="309" mass="34157">MDRLASRLGLSRSPKSQTFKEWSDSATVDDVYDRLTNLIKCGTDDGQSAAFRPERLEALERVLGDTPTNATGEVAIENVQAHLVKSHPSLANEVEVASPTISLLLHSHACFPFAKEVPLTKDALVRSIGLITKDSDYMFSQEASFGQEPTIRARSKAARMEFIFSVLAHPDPRTGVPTKEDVLDVLCRIRYPHPKSFTAQQRRTIKELEPLAERLLSPSAGLPSRDSLRISISALRPLADVCNSMRDDKCEAEKFLAGKETLDWIEFKKWAKAVSATVALKSIEADRNQVSLPAVVDRLFGVLSTPAQE</sequence>
<name>A0A9P6KPD0_9PLEO</name>
<evidence type="ECO:0000313" key="1">
    <source>
        <dbReference type="EMBL" id="KAF9733646.1"/>
    </source>
</evidence>
<evidence type="ECO:0000313" key="2">
    <source>
        <dbReference type="Proteomes" id="UP000756921"/>
    </source>
</evidence>
<reference evidence="1" key="1">
    <citation type="journal article" date="2020" name="Mol. Plant Microbe Interact.">
        <title>Genome Sequence of the Biocontrol Agent Coniothyrium minitans strain Conio (IMI 134523).</title>
        <authorList>
            <person name="Patel D."/>
            <person name="Shittu T.A."/>
            <person name="Baroncelli R."/>
            <person name="Muthumeenakshi S."/>
            <person name="Osborne T.H."/>
            <person name="Janganan T.K."/>
            <person name="Sreenivasaprasad S."/>
        </authorList>
    </citation>
    <scope>NUCLEOTIDE SEQUENCE</scope>
    <source>
        <strain evidence="1">Conio</strain>
    </source>
</reference>
<accession>A0A9P6KPD0</accession>
<dbReference type="AlphaFoldDB" id="A0A9P6KPD0"/>
<organism evidence="1 2">
    <name type="scientific">Paraphaeosphaeria minitans</name>
    <dbReference type="NCBI Taxonomy" id="565426"/>
    <lineage>
        <taxon>Eukaryota</taxon>
        <taxon>Fungi</taxon>
        <taxon>Dikarya</taxon>
        <taxon>Ascomycota</taxon>
        <taxon>Pezizomycotina</taxon>
        <taxon>Dothideomycetes</taxon>
        <taxon>Pleosporomycetidae</taxon>
        <taxon>Pleosporales</taxon>
        <taxon>Massarineae</taxon>
        <taxon>Didymosphaeriaceae</taxon>
        <taxon>Paraphaeosphaeria</taxon>
    </lineage>
</organism>
<protein>
    <submittedName>
        <fullName evidence="1">Uncharacterized protein</fullName>
    </submittedName>
</protein>
<dbReference type="EMBL" id="WJXW01000008">
    <property type="protein sequence ID" value="KAF9733646.1"/>
    <property type="molecule type" value="Genomic_DNA"/>
</dbReference>
<comment type="caution">
    <text evidence="1">The sequence shown here is derived from an EMBL/GenBank/DDBJ whole genome shotgun (WGS) entry which is preliminary data.</text>
</comment>
<proteinExistence type="predicted"/>
<gene>
    <name evidence="1" type="ORF">PMIN01_07989</name>
</gene>
<keyword evidence="2" id="KW-1185">Reference proteome</keyword>
<dbReference type="OrthoDB" id="3766445at2759"/>